<dbReference type="GO" id="GO:0003950">
    <property type="term" value="F:NAD+ poly-ADP-ribosyltransferase activity"/>
    <property type="evidence" value="ECO:0007669"/>
    <property type="project" value="UniProtKB-UniRule"/>
</dbReference>
<dbReference type="InterPro" id="IPR012317">
    <property type="entry name" value="Poly(ADP-ribose)pol_cat_dom"/>
</dbReference>
<keyword evidence="1" id="KW-0520">NAD</keyword>
<dbReference type="InterPro" id="IPR035979">
    <property type="entry name" value="RBD_domain_sf"/>
</dbReference>
<keyword evidence="1" id="KW-0808">Transferase</keyword>
<name>A0AAE0ZWM0_9GAST</name>
<sequence length="1431" mass="162272">MLVLNLVLNNLPTTYTEERIKDFVEGTLDVDVKDVAVHHALPGKALVTFYSKIDFTIATETLKECPIEKKVVGVQETRKIQFAAIVSDVEPQYLCEEFLEIYFCSQFGDGEDIVSSCQMVQNMAFVNFKTSDTVMSHILAERDHVPLPSVNYHILVEPFYIQFHDCLEQQLLNGEEKLAAHEKIGYNANNIKKSNDELENDLIKPTDQRQNKEMDQDDASDEDVYMDAEINNEEQNGDESSDEEEIEEVSEGDDLKLKERNLDEKWDSRKANKTGEEFRGQRTRKLLRGISRGRKVFNRDTSEISKKTTDCDQKVIQQPCYTSGRGSVVRGRGKPINKTMFRKIHPTVENTNITQTLKTSGVETENGTFLKDLNLKNPNRRKSSFDDEHRFHCIGSAREFTSSSKGEKNPIGEERSEQMIQSPKDQPSKAFEQKEHVTKIISTFLDSSVGNFDECTVKYDAQQEAFLFEGTEKCVRERHLVLLAELRKIKEDSIELTPSIKEILTTIWKAQCLEKLDNLIKPMRSKLLWENSTLKIFSYGEDNLKSSLEVVKAETRGSHLIDIQGSIKETDFQSIKSFTECKFPVIVTLTKGNILIEGLKEEVTKATKSINGRLVNFLNVTSTFKFSGPQAAYFNKVLKHKIPVILRDVNIVENTVSDTDVRITFCGTTLHVNEALEKLNNMKSAVHCKSWDLFSEFNKKREDMKLVTVSLSKSTLCISKFEKEHDCLVTFNLPKITDVPLPSSQRKQTSARKKTFSQKHNGARKTMTEQENSPVYNLTDTCQLFLQTSANITQESSTVLVCVLDDKVDLRRTRVGMDFNKSCPTLWKQLNEAREKVSSDTSVLVTNGPFQGLPRSCQAVYHAILSKWSPGSSEAKLALVVKTIITNAINSNMTSISIPPLGCGKLLGYPSSSVAQIIIQTLRSHVGQSSIKRVVLLGKDPQLMGDYKIEAQKVLLPVTPAFAGKNRAESEQNLAYNLAVNLNAESSEDFNSMDDSSDEEDENMDPQYEGPGSLTIWTGGKEHFGKQQTLDTLWALLKKNISAHCLHVEYFNQSELQIWPKHFYIQIRSAAKKESVWIENSKNSMTNKASFIAKGEKPAVDKIIKIIDVEFKHLQEKQPKRITSSKYKRGTLEFVRHASKSTELVPSYWNLSKKEEDNPGFIMKILHKFRDAHSKERHPFLKDVDDKTKAAIVKLVSQDLFDSTRVGQGRDAVNLNHRGIKVVDVKRVENPGLFELYNTQRTRLFQTCCTRQQLCTDIGKIPGSNGRVMTTVKLPDFMKTELYWEVNEHYLFHGTSATETLVTSGPDPRVGSEGGMFGKGFYLAEMTTKADQYADSKSQRTSPGAKLTLIMFRALLGNPFLCDNNHPSVQSKDAQKLSRPPCMSCRKDKCLCSPQILYDSVMGDGSWIFREFILYDKYTCYPEYVITYNRV</sequence>
<dbReference type="Pfam" id="PF00644">
    <property type="entry name" value="PARP"/>
    <property type="match status" value="1"/>
</dbReference>
<reference evidence="4" key="1">
    <citation type="journal article" date="2023" name="G3 (Bethesda)">
        <title>A reference genome for the long-term kleptoplast-retaining sea slug Elysia crispata morphotype clarki.</title>
        <authorList>
            <person name="Eastman K.E."/>
            <person name="Pendleton A.L."/>
            <person name="Shaikh M.A."/>
            <person name="Suttiyut T."/>
            <person name="Ogas R."/>
            <person name="Tomko P."/>
            <person name="Gavelis G."/>
            <person name="Widhalm J.R."/>
            <person name="Wisecaver J.H."/>
        </authorList>
    </citation>
    <scope>NUCLEOTIDE SEQUENCE</scope>
    <source>
        <strain evidence="4">ECLA1</strain>
    </source>
</reference>
<dbReference type="InterPro" id="IPR051712">
    <property type="entry name" value="ARTD-AVP"/>
</dbReference>
<feature type="compositionally biased region" description="Acidic residues" evidence="2">
    <location>
        <begin position="231"/>
        <end position="252"/>
    </location>
</feature>
<dbReference type="Proteomes" id="UP001283361">
    <property type="component" value="Unassembled WGS sequence"/>
</dbReference>
<accession>A0AAE0ZWM0</accession>
<feature type="region of interest" description="Disordered" evidence="2">
    <location>
        <begin position="231"/>
        <end position="260"/>
    </location>
</feature>
<feature type="region of interest" description="Disordered" evidence="2">
    <location>
        <begin position="399"/>
        <end position="430"/>
    </location>
</feature>
<dbReference type="InterPro" id="IPR043472">
    <property type="entry name" value="Macro_dom-like"/>
</dbReference>
<proteinExistence type="predicted"/>
<comment type="caution">
    <text evidence="4">The sequence shown here is derived from an EMBL/GenBank/DDBJ whole genome shotgun (WGS) entry which is preliminary data.</text>
</comment>
<evidence type="ECO:0000256" key="2">
    <source>
        <dbReference type="SAM" id="MobiDB-lite"/>
    </source>
</evidence>
<feature type="compositionally biased region" description="Basic residues" evidence="2">
    <location>
        <begin position="749"/>
        <end position="763"/>
    </location>
</feature>
<dbReference type="Gene3D" id="3.90.228.10">
    <property type="match status" value="1"/>
</dbReference>
<dbReference type="PANTHER" id="PTHR45740:SF2">
    <property type="entry name" value="POLY [ADP-RIBOSE] POLYMERASE"/>
    <property type="match status" value="1"/>
</dbReference>
<protein>
    <recommendedName>
        <fullName evidence="1">Poly [ADP-ribose] polymerase</fullName>
        <shortName evidence="1">PARP</shortName>
        <ecNumber evidence="1">2.4.2.-</ecNumber>
    </recommendedName>
</protein>
<dbReference type="SUPFAM" id="SSF52949">
    <property type="entry name" value="Macro domain-like"/>
    <property type="match status" value="1"/>
</dbReference>
<evidence type="ECO:0000259" key="3">
    <source>
        <dbReference type="PROSITE" id="PS51059"/>
    </source>
</evidence>
<feature type="compositionally biased region" description="Basic and acidic residues" evidence="2">
    <location>
        <begin position="405"/>
        <end position="417"/>
    </location>
</feature>
<dbReference type="EC" id="2.4.2.-" evidence="1"/>
<dbReference type="Gene3D" id="3.40.220.10">
    <property type="entry name" value="Leucine Aminopeptidase, subunit E, domain 1"/>
    <property type="match status" value="1"/>
</dbReference>
<evidence type="ECO:0000256" key="1">
    <source>
        <dbReference type="RuleBase" id="RU362114"/>
    </source>
</evidence>
<dbReference type="SUPFAM" id="SSF54928">
    <property type="entry name" value="RNA-binding domain, RBD"/>
    <property type="match status" value="1"/>
</dbReference>
<keyword evidence="1" id="KW-0328">Glycosyltransferase</keyword>
<dbReference type="PANTHER" id="PTHR45740">
    <property type="entry name" value="POLY [ADP-RIBOSE] POLYMERASE"/>
    <property type="match status" value="1"/>
</dbReference>
<dbReference type="GO" id="GO:0005634">
    <property type="term" value="C:nucleus"/>
    <property type="evidence" value="ECO:0007669"/>
    <property type="project" value="TreeGrafter"/>
</dbReference>
<dbReference type="PROSITE" id="PS51059">
    <property type="entry name" value="PARP_CATALYTIC"/>
    <property type="match status" value="1"/>
</dbReference>
<keyword evidence="5" id="KW-1185">Reference proteome</keyword>
<dbReference type="EMBL" id="JAWDGP010003139">
    <property type="protein sequence ID" value="KAK3777038.1"/>
    <property type="molecule type" value="Genomic_DNA"/>
</dbReference>
<evidence type="ECO:0000313" key="4">
    <source>
        <dbReference type="EMBL" id="KAK3777038.1"/>
    </source>
</evidence>
<dbReference type="SUPFAM" id="SSF56399">
    <property type="entry name" value="ADP-ribosylation"/>
    <property type="match status" value="1"/>
</dbReference>
<dbReference type="GO" id="GO:0003676">
    <property type="term" value="F:nucleic acid binding"/>
    <property type="evidence" value="ECO:0007669"/>
    <property type="project" value="InterPro"/>
</dbReference>
<evidence type="ECO:0000313" key="5">
    <source>
        <dbReference type="Proteomes" id="UP001283361"/>
    </source>
</evidence>
<feature type="domain" description="PARP catalytic" evidence="3">
    <location>
        <begin position="1178"/>
        <end position="1431"/>
    </location>
</feature>
<organism evidence="4 5">
    <name type="scientific">Elysia crispata</name>
    <name type="common">lettuce slug</name>
    <dbReference type="NCBI Taxonomy" id="231223"/>
    <lineage>
        <taxon>Eukaryota</taxon>
        <taxon>Metazoa</taxon>
        <taxon>Spiralia</taxon>
        <taxon>Lophotrochozoa</taxon>
        <taxon>Mollusca</taxon>
        <taxon>Gastropoda</taxon>
        <taxon>Heterobranchia</taxon>
        <taxon>Euthyneura</taxon>
        <taxon>Panpulmonata</taxon>
        <taxon>Sacoglossa</taxon>
        <taxon>Placobranchoidea</taxon>
        <taxon>Plakobranchidae</taxon>
        <taxon>Elysia</taxon>
    </lineage>
</organism>
<gene>
    <name evidence="4" type="ORF">RRG08_008891</name>
</gene>
<dbReference type="GO" id="GO:1990404">
    <property type="term" value="F:NAD+-protein mono-ADP-ribosyltransferase activity"/>
    <property type="evidence" value="ECO:0007669"/>
    <property type="project" value="TreeGrafter"/>
</dbReference>
<feature type="region of interest" description="Disordered" evidence="2">
    <location>
        <begin position="742"/>
        <end position="771"/>
    </location>
</feature>